<reference evidence="2" key="1">
    <citation type="submission" date="2020-05" db="EMBL/GenBank/DDBJ databases">
        <authorList>
            <person name="Chiriac C."/>
            <person name="Salcher M."/>
            <person name="Ghai R."/>
            <person name="Kavagutti S V."/>
        </authorList>
    </citation>
    <scope>NUCLEOTIDE SEQUENCE</scope>
</reference>
<accession>A0A6J7BNU2</accession>
<organism evidence="2">
    <name type="scientific">freshwater metagenome</name>
    <dbReference type="NCBI Taxonomy" id="449393"/>
    <lineage>
        <taxon>unclassified sequences</taxon>
        <taxon>metagenomes</taxon>
        <taxon>ecological metagenomes</taxon>
    </lineage>
</organism>
<name>A0A6J7BNU2_9ZZZZ</name>
<evidence type="ECO:0000256" key="1">
    <source>
        <dbReference type="SAM" id="MobiDB-lite"/>
    </source>
</evidence>
<sequence length="170" mass="17816">MPDDGVINQVGLGDDRDLRGAADSRQLGGDELVAGADRLISREAEPDDVDLAPGVAHEGVEAFTEQGAWLVKAGRVDEYQLRVVAVDDAPDGVTRGLRLTRGDGDLLAHQGVGERGLAGIGSADETSEAGAMIGHSAIVPHREAPQRRASVQGRSQVVMVDSTVESNDTR</sequence>
<dbReference type="EMBL" id="CAFBIZ010000018">
    <property type="protein sequence ID" value="CAB4846611.1"/>
    <property type="molecule type" value="Genomic_DNA"/>
</dbReference>
<proteinExistence type="predicted"/>
<protein>
    <submittedName>
        <fullName evidence="2">Unannotated protein</fullName>
    </submittedName>
</protein>
<feature type="compositionally biased region" description="Basic and acidic residues" evidence="1">
    <location>
        <begin position="13"/>
        <end position="22"/>
    </location>
</feature>
<evidence type="ECO:0000313" key="2">
    <source>
        <dbReference type="EMBL" id="CAB4846611.1"/>
    </source>
</evidence>
<gene>
    <name evidence="2" type="ORF">UFOPK3268_00263</name>
</gene>
<dbReference type="AlphaFoldDB" id="A0A6J7BNU2"/>
<feature type="region of interest" description="Disordered" evidence="1">
    <location>
        <begin position="1"/>
        <end position="24"/>
    </location>
</feature>
<feature type="region of interest" description="Disordered" evidence="1">
    <location>
        <begin position="128"/>
        <end position="170"/>
    </location>
</feature>